<keyword evidence="4" id="KW-0732">Signal</keyword>
<dbReference type="Gene3D" id="2.10.25.10">
    <property type="entry name" value="Laminin"/>
    <property type="match status" value="1"/>
</dbReference>
<evidence type="ECO:0000256" key="2">
    <source>
        <dbReference type="ARBA" id="ARBA00022737"/>
    </source>
</evidence>
<gene>
    <name evidence="7" type="ORF">TBIB3V08_LOCUS202</name>
</gene>
<sequence length="102" mass="11061">MNIYCMNLFLYVCHVVPVDCVDPLCSSHGSCVGGKCYCKAGWQGVNCSVVDQQVYQCLPGCSEHGSYDLEMGACICENYWSGTDCSQGEFNTSIGMSGCKLK</sequence>
<dbReference type="FunFam" id="2.10.25.10:FF:000021">
    <property type="entry name" value="Teneurin transmembrane protein 2"/>
    <property type="match status" value="1"/>
</dbReference>
<proteinExistence type="predicted"/>
<name>A0A7R9ELV7_9NEOP</name>
<dbReference type="PROSITE" id="PS01186">
    <property type="entry name" value="EGF_2"/>
    <property type="match status" value="1"/>
</dbReference>
<dbReference type="AlphaFoldDB" id="A0A7R9ELV7"/>
<accession>A0A7R9ELV7</accession>
<feature type="chain" id="PRO_5030834666" description="EGF-like domain-containing protein" evidence="4">
    <location>
        <begin position="21"/>
        <end position="102"/>
    </location>
</feature>
<evidence type="ECO:0000313" key="7">
    <source>
        <dbReference type="EMBL" id="CAD7437594.1"/>
    </source>
</evidence>
<dbReference type="GO" id="GO:0008045">
    <property type="term" value="P:motor neuron axon guidance"/>
    <property type="evidence" value="ECO:0007669"/>
    <property type="project" value="TreeGrafter"/>
</dbReference>
<evidence type="ECO:0000259" key="5">
    <source>
        <dbReference type="PROSITE" id="PS00022"/>
    </source>
</evidence>
<keyword evidence="3" id="KW-1015">Disulfide bond</keyword>
<dbReference type="EMBL" id="OD564288">
    <property type="protein sequence ID" value="CAD7437594.1"/>
    <property type="molecule type" value="Genomic_DNA"/>
</dbReference>
<dbReference type="InterPro" id="IPR000742">
    <property type="entry name" value="EGF"/>
</dbReference>
<reference evidence="7" key="1">
    <citation type="submission" date="2020-11" db="EMBL/GenBank/DDBJ databases">
        <authorList>
            <person name="Tran Van P."/>
        </authorList>
    </citation>
    <scope>NUCLEOTIDE SEQUENCE</scope>
</reference>
<dbReference type="SUPFAM" id="SSF57196">
    <property type="entry name" value="EGF/Laminin"/>
    <property type="match status" value="1"/>
</dbReference>
<evidence type="ECO:0000256" key="4">
    <source>
        <dbReference type="SAM" id="SignalP"/>
    </source>
</evidence>
<keyword evidence="1" id="KW-0245">EGF-like domain</keyword>
<dbReference type="PROSITE" id="PS00022">
    <property type="entry name" value="EGF_1"/>
    <property type="match status" value="1"/>
</dbReference>
<evidence type="ECO:0000256" key="1">
    <source>
        <dbReference type="ARBA" id="ARBA00022536"/>
    </source>
</evidence>
<keyword evidence="2" id="KW-0677">Repeat</keyword>
<feature type="domain" description="EGF-like" evidence="5 6">
    <location>
        <begin position="36"/>
        <end position="47"/>
    </location>
</feature>
<evidence type="ECO:0000259" key="6">
    <source>
        <dbReference type="PROSITE" id="PS01186"/>
    </source>
</evidence>
<dbReference type="Pfam" id="PF23106">
    <property type="entry name" value="EGF_Teneurin"/>
    <property type="match status" value="2"/>
</dbReference>
<evidence type="ECO:0000256" key="3">
    <source>
        <dbReference type="ARBA" id="ARBA00023157"/>
    </source>
</evidence>
<dbReference type="InterPro" id="IPR051216">
    <property type="entry name" value="Teneurin"/>
</dbReference>
<dbReference type="PANTHER" id="PTHR11219">
    <property type="entry name" value="TENEURIN AND N-ACETYLGLUCOSAMINE-1-PHOSPHODIESTER ALPHA-N-ACETYLGLUCOSAMINIDASE"/>
    <property type="match status" value="1"/>
</dbReference>
<feature type="signal peptide" evidence="4">
    <location>
        <begin position="1"/>
        <end position="20"/>
    </location>
</feature>
<organism evidence="7">
    <name type="scientific">Timema bartmani</name>
    <dbReference type="NCBI Taxonomy" id="61472"/>
    <lineage>
        <taxon>Eukaryota</taxon>
        <taxon>Metazoa</taxon>
        <taxon>Ecdysozoa</taxon>
        <taxon>Arthropoda</taxon>
        <taxon>Hexapoda</taxon>
        <taxon>Insecta</taxon>
        <taxon>Pterygota</taxon>
        <taxon>Neoptera</taxon>
        <taxon>Polyneoptera</taxon>
        <taxon>Phasmatodea</taxon>
        <taxon>Timematodea</taxon>
        <taxon>Timematoidea</taxon>
        <taxon>Timematidae</taxon>
        <taxon>Timema</taxon>
    </lineage>
</organism>
<protein>
    <recommendedName>
        <fullName evidence="5 6">EGF-like domain-containing protein</fullName>
    </recommendedName>
</protein>
<dbReference type="PANTHER" id="PTHR11219:SF69">
    <property type="entry name" value="TENEURIN-A"/>
    <property type="match status" value="1"/>
</dbReference>